<dbReference type="AlphaFoldDB" id="A0A1W1WJW0"/>
<evidence type="ECO:0000256" key="3">
    <source>
        <dbReference type="ARBA" id="ARBA00022676"/>
    </source>
</evidence>
<dbReference type="PANTHER" id="PTHR48090:SF10">
    <property type="entry name" value="GLUCOSYL-3-PHOSPHOGLYCERATE SYNTHASE"/>
    <property type="match status" value="1"/>
</dbReference>
<dbReference type="CDD" id="cd04179">
    <property type="entry name" value="DPM_DPG-synthase_like"/>
    <property type="match status" value="1"/>
</dbReference>
<proteinExistence type="inferred from homology"/>
<gene>
    <name evidence="11" type="ORF">SAMN00768000_2898</name>
</gene>
<dbReference type="SUPFAM" id="SSF53448">
    <property type="entry name" value="Nucleotide-diphospho-sugar transferases"/>
    <property type="match status" value="1"/>
</dbReference>
<evidence type="ECO:0000256" key="7">
    <source>
        <dbReference type="ARBA" id="ARBA00040894"/>
    </source>
</evidence>
<evidence type="ECO:0000256" key="5">
    <source>
        <dbReference type="ARBA" id="ARBA00022842"/>
    </source>
</evidence>
<name>A0A1W1WJW0_SULTA</name>
<organism evidence="11 12">
    <name type="scientific">Sulfobacillus thermosulfidooxidans (strain DSM 9293 / VKM B-1269 / AT-1)</name>
    <dbReference type="NCBI Taxonomy" id="929705"/>
    <lineage>
        <taxon>Bacteria</taxon>
        <taxon>Bacillati</taxon>
        <taxon>Bacillota</taxon>
        <taxon>Clostridia</taxon>
        <taxon>Eubacteriales</taxon>
        <taxon>Clostridiales Family XVII. Incertae Sedis</taxon>
        <taxon>Sulfobacillus</taxon>
    </lineage>
</organism>
<dbReference type="PANTHER" id="PTHR48090">
    <property type="entry name" value="UNDECAPRENYL-PHOSPHATE 4-DEOXY-4-FORMAMIDO-L-ARABINOSE TRANSFERASE-RELATED"/>
    <property type="match status" value="1"/>
</dbReference>
<dbReference type="EMBL" id="FWWY01000001">
    <property type="protein sequence ID" value="SMC06591.1"/>
    <property type="molecule type" value="Genomic_DNA"/>
</dbReference>
<keyword evidence="12" id="KW-1185">Reference proteome</keyword>
<sequence>MSRERVAAIVPAYNEEANIACVLQVLCQVPEIDQIIVVNDGSLDRTGEVAASFPNVTVIDQIENQGKGAALKVGAEAADADILLFLDADLIGLTVPHVQQLLKPVLDGETDATVGIFDGGRTSTDWAQALAPFLSGQRVLRRALLTGVDHIDEARFGVELQLHRQLKRMGKVPKEVILKDVSQVMKEEKLGLAKGFAARMRMYWEIIREIPRI</sequence>
<keyword evidence="3" id="KW-0328">Glycosyltransferase</keyword>
<feature type="domain" description="Glycosyltransferase 2-like" evidence="10">
    <location>
        <begin position="9"/>
        <end position="126"/>
    </location>
</feature>
<comment type="cofactor">
    <cofactor evidence="1">
        <name>Mg(2+)</name>
        <dbReference type="ChEBI" id="CHEBI:18420"/>
    </cofactor>
</comment>
<reference evidence="12" key="1">
    <citation type="submission" date="2017-04" db="EMBL/GenBank/DDBJ databases">
        <authorList>
            <person name="Varghese N."/>
            <person name="Submissions S."/>
        </authorList>
    </citation>
    <scope>NUCLEOTIDE SEQUENCE [LARGE SCALE GENOMIC DNA]</scope>
    <source>
        <strain evidence="12">DSM 9293</strain>
    </source>
</reference>
<dbReference type="InterPro" id="IPR029044">
    <property type="entry name" value="Nucleotide-diphossugar_trans"/>
</dbReference>
<dbReference type="InterPro" id="IPR001173">
    <property type="entry name" value="Glyco_trans_2-like"/>
</dbReference>
<protein>
    <recommendedName>
        <fullName evidence="7">Glucosyl-3-phosphoglycerate synthase</fullName>
        <ecNumber evidence="6">2.4.1.266</ecNumber>
    </recommendedName>
</protein>
<dbReference type="GO" id="GO:0016757">
    <property type="term" value="F:glycosyltransferase activity"/>
    <property type="evidence" value="ECO:0007669"/>
    <property type="project" value="UniProtKB-KW"/>
</dbReference>
<comment type="similarity">
    <text evidence="2">Belongs to the glycosyltransferase 2 family.</text>
</comment>
<dbReference type="EC" id="2.4.1.266" evidence="6"/>
<evidence type="ECO:0000256" key="6">
    <source>
        <dbReference type="ARBA" id="ARBA00039022"/>
    </source>
</evidence>
<evidence type="ECO:0000313" key="11">
    <source>
        <dbReference type="EMBL" id="SMC06591.1"/>
    </source>
</evidence>
<evidence type="ECO:0000313" key="12">
    <source>
        <dbReference type="Proteomes" id="UP000192660"/>
    </source>
</evidence>
<evidence type="ECO:0000256" key="8">
    <source>
        <dbReference type="ARBA" id="ARBA00048689"/>
    </source>
</evidence>
<evidence type="ECO:0000256" key="9">
    <source>
        <dbReference type="ARBA" id="ARBA00048997"/>
    </source>
</evidence>
<comment type="catalytic activity">
    <reaction evidence="8">
        <text>(2R)-3-phosphoglycerate + UDP-alpha-D-glucose = (2R)-2-O-(alpha-D-glucopyranosyl)-3-phospho-glycerate + UDP + H(+)</text>
        <dbReference type="Rhea" id="RHEA:31319"/>
        <dbReference type="ChEBI" id="CHEBI:15378"/>
        <dbReference type="ChEBI" id="CHEBI:58223"/>
        <dbReference type="ChEBI" id="CHEBI:58272"/>
        <dbReference type="ChEBI" id="CHEBI:58885"/>
        <dbReference type="ChEBI" id="CHEBI:62600"/>
        <dbReference type="EC" id="2.4.1.266"/>
    </reaction>
    <physiologicalReaction direction="left-to-right" evidence="8">
        <dbReference type="Rhea" id="RHEA:31320"/>
    </physiologicalReaction>
</comment>
<dbReference type="Gene3D" id="3.90.550.10">
    <property type="entry name" value="Spore Coat Polysaccharide Biosynthesis Protein SpsA, Chain A"/>
    <property type="match status" value="1"/>
</dbReference>
<comment type="catalytic activity">
    <reaction evidence="9">
        <text>an NDP-alpha-D-glucose + (2R)-3-phosphoglycerate = (2R)-2-O-(alpha-D-glucopyranosyl)-3-phospho-glycerate + a ribonucleoside 5'-diphosphate + H(+)</text>
        <dbReference type="Rhea" id="RHEA:47244"/>
        <dbReference type="ChEBI" id="CHEBI:15378"/>
        <dbReference type="ChEBI" id="CHEBI:57930"/>
        <dbReference type="ChEBI" id="CHEBI:58272"/>
        <dbReference type="ChEBI" id="CHEBI:62600"/>
        <dbReference type="ChEBI" id="CHEBI:76533"/>
        <dbReference type="EC" id="2.4.1.266"/>
    </reaction>
    <physiologicalReaction direction="left-to-right" evidence="9">
        <dbReference type="Rhea" id="RHEA:47245"/>
    </physiologicalReaction>
</comment>
<keyword evidence="4 11" id="KW-0808">Transferase</keyword>
<dbReference type="Proteomes" id="UP000192660">
    <property type="component" value="Unassembled WGS sequence"/>
</dbReference>
<evidence type="ECO:0000259" key="10">
    <source>
        <dbReference type="Pfam" id="PF00535"/>
    </source>
</evidence>
<dbReference type="Pfam" id="PF00535">
    <property type="entry name" value="Glycos_transf_2"/>
    <property type="match status" value="1"/>
</dbReference>
<keyword evidence="5" id="KW-0460">Magnesium</keyword>
<evidence type="ECO:0000256" key="2">
    <source>
        <dbReference type="ARBA" id="ARBA00006739"/>
    </source>
</evidence>
<evidence type="ECO:0000256" key="4">
    <source>
        <dbReference type="ARBA" id="ARBA00022679"/>
    </source>
</evidence>
<dbReference type="RefSeq" id="WP_020373068.1">
    <property type="nucleotide sequence ID" value="NZ_FWWY01000001.1"/>
</dbReference>
<dbReference type="STRING" id="28034.BFX07_13150"/>
<accession>A0A1W1WJW0</accession>
<dbReference type="OrthoDB" id="9810303at2"/>
<evidence type="ECO:0000256" key="1">
    <source>
        <dbReference type="ARBA" id="ARBA00001946"/>
    </source>
</evidence>
<dbReference type="InterPro" id="IPR050256">
    <property type="entry name" value="Glycosyltransferase_2"/>
</dbReference>